<protein>
    <submittedName>
        <fullName evidence="1">Uncharacterized protein</fullName>
    </submittedName>
</protein>
<keyword evidence="2" id="KW-1185">Reference proteome</keyword>
<proteinExistence type="predicted"/>
<organism evidence="1 2">
    <name type="scientific">Naganishia onofrii</name>
    <dbReference type="NCBI Taxonomy" id="1851511"/>
    <lineage>
        <taxon>Eukaryota</taxon>
        <taxon>Fungi</taxon>
        <taxon>Dikarya</taxon>
        <taxon>Basidiomycota</taxon>
        <taxon>Agaricomycotina</taxon>
        <taxon>Tremellomycetes</taxon>
        <taxon>Filobasidiales</taxon>
        <taxon>Filobasidiaceae</taxon>
        <taxon>Naganishia</taxon>
    </lineage>
</organism>
<sequence>MTIKAVARQVDAAGSWDPRFGMVDKDRAEVNALKTIFGARFPIRLCQFHVMQAIRRWDKGRAASEKLARRESAQIEEQSENHGSFSTRKVKKTDNVNGNKRARKASTKIADGKKAILDPSLPKEAMSELLELFRKLQRYRAENLDWQSCRDQFEVGVKGMCSRYELVSKMPNVIMEYFETNWFTDFWRDLWTDNGLPQGDSRDGPLNTNNYIESAFRTFKLVFLGGRKNKRIDRLLEILITDFFPYYALWPPTAARPSKKLLTVTGQGYDLWKRSTFRQVKEGERTSWYITRQAGFVMVCASATIAECVLSTIPLTIDEIHRLSKQQTKPKGKPVPLSIEQRIGEEMLWQQYSEDEVKFSESLWSIQQNQPNEGFPPPMSSEECGVGPMEDQLIGQYLDGEEELQEYRPKLSINWASPDKELKRAQSNDFALPIHGKKSGISAKNVPIRSSPRKAKRKRQVSDDGSSEDVDEKTAMNRIFEEANRKAFIAESAKPKKTATKPTTNKSTNLPTFTVSVSFGVNISNLAKQWAAATEMFPPDWFQQSHEVARGQNVRVLNPFDLSLGTQEDVLDLLDNLFTKCEKRNEMKWLPKDVFESTLEEKFSCHMCGTPQPPKSFTAHYLHLQIPTSKGVTTVSDLITSFFQRKSQGHHRSNAKKGESCSCDTMMVDTTLEEAPPLLMLALCRDAERENARAGSKLAVSKAVKINKEVELSLHSAGKWKTLKYTLVSIIRHRDDASGGGHYTADILINGVWTKYDDGAVIAAQDPFKNNSRRYQVRSDGVDYEDSAYILCYQMLEDILMETEKKDNDVHAEIQSVSTKTDAITMALAAYDYPSYSRLPRLLQHFALSEPEHERMVLFSKRNPPYERILVPICWLHHWVVVSIDFQEGTVTIFNSLTSAFPTLEFRTRFAPFLTYAYTTEVDSSPESVRSVEPNWVWLPNDRKKATVQVLQQEDKNSCGFIAARYLELLAMDLTPNKNNCGLLGETWSKHETLYLRMDLWLRLWKHSPNLLNRPEWEQTQLLRIEVEDEIAHTTPYPAGASQMDKAERAPKKLPKARAVPIKGRKPKKAVKLPKDYPTPCKPIVYPDRELLDADAAEKMAGTDSSEQVEKKQYVAVF</sequence>
<evidence type="ECO:0000313" key="1">
    <source>
        <dbReference type="EMBL" id="KAJ9120410.1"/>
    </source>
</evidence>
<evidence type="ECO:0000313" key="2">
    <source>
        <dbReference type="Proteomes" id="UP001234202"/>
    </source>
</evidence>
<name>A0ACC2X9Y3_9TREE</name>
<gene>
    <name evidence="1" type="ORF">QFC24_005367</name>
</gene>
<comment type="caution">
    <text evidence="1">The sequence shown here is derived from an EMBL/GenBank/DDBJ whole genome shotgun (WGS) entry which is preliminary data.</text>
</comment>
<dbReference type="Proteomes" id="UP001234202">
    <property type="component" value="Unassembled WGS sequence"/>
</dbReference>
<reference evidence="1" key="1">
    <citation type="submission" date="2023-04" db="EMBL/GenBank/DDBJ databases">
        <title>Draft Genome sequencing of Naganishia species isolated from polar environments using Oxford Nanopore Technology.</title>
        <authorList>
            <person name="Leo P."/>
            <person name="Venkateswaran K."/>
        </authorList>
    </citation>
    <scope>NUCLEOTIDE SEQUENCE</scope>
    <source>
        <strain evidence="1">DBVPG 5303</strain>
    </source>
</reference>
<dbReference type="EMBL" id="JASBWV010000021">
    <property type="protein sequence ID" value="KAJ9120410.1"/>
    <property type="molecule type" value="Genomic_DNA"/>
</dbReference>
<accession>A0ACC2X9Y3</accession>